<reference evidence="5 6" key="1">
    <citation type="submission" date="2018-06" db="EMBL/GenBank/DDBJ databases">
        <authorList>
            <person name="Strepis N."/>
        </authorList>
    </citation>
    <scope>NUCLEOTIDE SEQUENCE [LARGE SCALE GENOMIC DNA]</scope>
    <source>
        <strain evidence="5">LUCI</strain>
    </source>
</reference>
<dbReference type="Pfam" id="PF05853">
    <property type="entry name" value="BKACE"/>
    <property type="match status" value="1"/>
</dbReference>
<comment type="cofactor">
    <cofactor evidence="1">
        <name>Zn(2+)</name>
        <dbReference type="ChEBI" id="CHEBI:29105"/>
    </cofactor>
</comment>
<sequence>MQKLIITVAPTGNVPTKEMTPHVPVTPEEIVRDIVECRQLGASVAHIHARDEAGKPTHEKRFFAEILRRLDDKGCSIIRQISTGARAGKTPEDRAEALTLNPDSASLATGSSNFPASANLNEPQLIEFLAKTMLARKIKPELEIFDSAMINNALELQKKGLIKEPLQFNLVLGVKGSLPATPKNLFFLVESLPPNSVWSVSVVGPMHVPLSMIAMALGGHVRVGVEDNIFYSKGKLATNTGLVERIASLAKAMGREIASPEETKQILGLS</sequence>
<evidence type="ECO:0000313" key="5">
    <source>
        <dbReference type="EMBL" id="VBB05340.1"/>
    </source>
</evidence>
<dbReference type="GO" id="GO:0043720">
    <property type="term" value="F:3-keto-5-aminohexanoate cleavage activity"/>
    <property type="evidence" value="ECO:0007669"/>
    <property type="project" value="InterPro"/>
</dbReference>
<accession>A0A498R3F9</accession>
<dbReference type="EMBL" id="UPPP01000055">
    <property type="protein sequence ID" value="VBB05340.1"/>
    <property type="molecule type" value="Genomic_DNA"/>
</dbReference>
<evidence type="ECO:0000256" key="1">
    <source>
        <dbReference type="ARBA" id="ARBA00001947"/>
    </source>
</evidence>
<evidence type="ECO:0000313" key="6">
    <source>
        <dbReference type="Proteomes" id="UP000277811"/>
    </source>
</evidence>
<dbReference type="InterPro" id="IPR008567">
    <property type="entry name" value="BKACE"/>
</dbReference>
<evidence type="ECO:0000256" key="3">
    <source>
        <dbReference type="ARBA" id="ARBA00022723"/>
    </source>
</evidence>
<dbReference type="PANTHER" id="PTHR37418">
    <property type="entry name" value="3-KETO-5-AMINOHEXANOATE CLEAVAGE ENZYME-RELATED"/>
    <property type="match status" value="1"/>
</dbReference>
<dbReference type="GO" id="GO:0046872">
    <property type="term" value="F:metal ion binding"/>
    <property type="evidence" value="ECO:0007669"/>
    <property type="project" value="UniProtKB-KW"/>
</dbReference>
<dbReference type="PANTHER" id="PTHR37418:SF2">
    <property type="entry name" value="3-KETO-5-AMINOHEXANOATE CLEAVAGE ENZYME"/>
    <property type="match status" value="1"/>
</dbReference>
<dbReference type="RefSeq" id="WP_122626335.1">
    <property type="nucleotide sequence ID" value="NZ_UPPP01000055.1"/>
</dbReference>
<keyword evidence="4" id="KW-0862">Zinc</keyword>
<evidence type="ECO:0000256" key="4">
    <source>
        <dbReference type="ARBA" id="ARBA00022833"/>
    </source>
</evidence>
<proteinExistence type="predicted"/>
<gene>
    <name evidence="5" type="ORF">LUCI_0547</name>
</gene>
<keyword evidence="2" id="KW-0808">Transferase</keyword>
<dbReference type="OrthoDB" id="63399at2"/>
<dbReference type="InterPro" id="IPR013785">
    <property type="entry name" value="Aldolase_TIM"/>
</dbReference>
<keyword evidence="6" id="KW-1185">Reference proteome</keyword>
<keyword evidence="3" id="KW-0479">Metal-binding</keyword>
<dbReference type="Gene3D" id="3.20.20.70">
    <property type="entry name" value="Aldolase class I"/>
    <property type="match status" value="1"/>
</dbReference>
<name>A0A498R3F9_9FIRM</name>
<protein>
    <submittedName>
        <fullName evidence="5">Aldolase-type tim barrel</fullName>
    </submittedName>
</protein>
<dbReference type="Proteomes" id="UP000277811">
    <property type="component" value="Unassembled WGS sequence"/>
</dbReference>
<organism evidence="5 6">
    <name type="scientific">Lucifera butyrica</name>
    <dbReference type="NCBI Taxonomy" id="1351585"/>
    <lineage>
        <taxon>Bacteria</taxon>
        <taxon>Bacillati</taxon>
        <taxon>Bacillota</taxon>
        <taxon>Negativicutes</taxon>
        <taxon>Veillonellales</taxon>
        <taxon>Veillonellaceae</taxon>
        <taxon>Lucifera</taxon>
    </lineage>
</organism>
<evidence type="ECO:0000256" key="2">
    <source>
        <dbReference type="ARBA" id="ARBA00022679"/>
    </source>
</evidence>
<dbReference type="AlphaFoldDB" id="A0A498R3F9"/>